<evidence type="ECO:0000313" key="2">
    <source>
        <dbReference type="EMBL" id="MCW6037743.1"/>
    </source>
</evidence>
<organism evidence="2 3">
    <name type="scientific">Spirulina subsalsa FACHB-351</name>
    <dbReference type="NCBI Taxonomy" id="234711"/>
    <lineage>
        <taxon>Bacteria</taxon>
        <taxon>Bacillati</taxon>
        <taxon>Cyanobacteriota</taxon>
        <taxon>Cyanophyceae</taxon>
        <taxon>Spirulinales</taxon>
        <taxon>Spirulinaceae</taxon>
        <taxon>Spirulina</taxon>
    </lineage>
</organism>
<dbReference type="EMBL" id="JAIHOM010000087">
    <property type="protein sequence ID" value="MCW6037743.1"/>
    <property type="molecule type" value="Genomic_DNA"/>
</dbReference>
<dbReference type="RefSeq" id="WP_265265610.1">
    <property type="nucleotide sequence ID" value="NZ_JAIHOM010000087.1"/>
</dbReference>
<feature type="transmembrane region" description="Helical" evidence="1">
    <location>
        <begin position="12"/>
        <end position="44"/>
    </location>
</feature>
<protein>
    <submittedName>
        <fullName evidence="2">Uncharacterized protein</fullName>
    </submittedName>
</protein>
<name>A0ABT3L8B8_9CYAN</name>
<evidence type="ECO:0000313" key="3">
    <source>
        <dbReference type="Proteomes" id="UP001526426"/>
    </source>
</evidence>
<keyword evidence="1" id="KW-0472">Membrane</keyword>
<proteinExistence type="predicted"/>
<keyword evidence="3" id="KW-1185">Reference proteome</keyword>
<dbReference type="Proteomes" id="UP001526426">
    <property type="component" value="Unassembled WGS sequence"/>
</dbReference>
<accession>A0ABT3L8B8</accession>
<keyword evidence="1" id="KW-0812">Transmembrane</keyword>
<evidence type="ECO:0000256" key="1">
    <source>
        <dbReference type="SAM" id="Phobius"/>
    </source>
</evidence>
<gene>
    <name evidence="2" type="ORF">K4A83_15910</name>
</gene>
<keyword evidence="1" id="KW-1133">Transmembrane helix</keyword>
<sequence length="227" mass="24810">MTGQVLDKNTASILILLLPLALAVVILYSAWPALLALVVLALAWNLWQTYRWKQWSAQVNPFFNELLTENQGCVTAIDLSLKANLTLDAAQRFLENKANEYGAQRKVYGNKGIVYYFLTASALGRIFDASEPPAQGMGEALTSGELAQLATFPTVNPIGNKALIQAELAKRLDVHSGTLTKRKGDPSFAEWSRNKDPEGIAWQYSAKQKLFLPLIGTSNDPASSPTG</sequence>
<comment type="caution">
    <text evidence="2">The sequence shown here is derived from an EMBL/GenBank/DDBJ whole genome shotgun (WGS) entry which is preliminary data.</text>
</comment>
<reference evidence="2 3" key="1">
    <citation type="submission" date="2021-08" db="EMBL/GenBank/DDBJ databases">
        <title>Draft genome sequence of Spirulina subsalsa with high tolerance to salinity and hype-accumulation of phycocyanin.</title>
        <authorList>
            <person name="Pei H."/>
            <person name="Jiang L."/>
        </authorList>
    </citation>
    <scope>NUCLEOTIDE SEQUENCE [LARGE SCALE GENOMIC DNA]</scope>
    <source>
        <strain evidence="2 3">FACHB-351</strain>
    </source>
</reference>